<proteinExistence type="predicted"/>
<keyword evidence="3" id="KW-1133">Transmembrane helix</keyword>
<gene>
    <name evidence="5" type="ORF">GCM10010979_03810</name>
</gene>
<keyword evidence="1" id="KW-0378">Hydrolase</keyword>
<sequence>MIRGWIRSHTSLVATATSGFVVAALVATVAIVSTGYTAQRLDLGDASVWVSNGEESFIGRANTEVLELNSVVAGAGSDLDVVQRGSTVVMFDRADATLEIVDAATSEVSDSVPLPPDQPGVFLAGDNTVVYSEGSGEIWIMPTADLGDFDAGQEPTLSLGAGSVVSVDEDGLLFAFSPEAREVYRVDAAASMSVTASDDTELGGETGTFAITSVAGRWAVLDLDSNELELSGRVVDLDDTVDDAVVLQAASATGDAVLVAHSGGLAEVSFSGGEISVLAEGGAGTAAAPVVLGGCTFAAWSNGQSWRLCDDSDEPTTLQLDMPGNAALGFKVNGTRLLLNDALGGASWAVQEGGELIDNWDDLIDVDEDQQQVEQNDENTPPEIEKDQLPPVAVDDDFGARPGRSSVLPVLLNDYDPNADVIVVSSVNAIDEAVGRIDLIENGQELQLTLAPDAQGTVSFGYTIDDGRGGAASATVEVAVRQPGENSPPQQVRNSQATVASSAQVTVPVLDDWIDPDGDPFYLASASVASPMAVSYKPEGTVIVTDGGTSLGSSTVALVVSDGSATASGSLTVTTRAPGDVPIIADPFVVPAYSGEEITISPLEHVRGGSGAVRLNAVPAKTGVTITPSFETGTFRFSTDEIRSHYVEYVVTDNDQTVTGLVRVDVTAPPDANTAPITIPKTVFIPTLHSRTVDVAGTDIDPAGGVLLVTGIVGVPEASGIRAEVLEQRSVRVTLIGPLAGPVSFGYRITNGLAESQGTITVVEVAPPERLQPPIARDDSSTVRVGDAITIDVMSNDEQPDGEPMTLNPVLVDGLSGDSGLLFVSGDTLRYLAPKTTGNFTAVYELIGPLGQTAQAQVNIEVREPNAETNHPPVPVTVTARVIAGDSVTIDIPLDGIDPDGDSVQLLGQETSPEKGGVIAVGTSTIEYEAGVYSAGTDTFAYTVSDSLGARATGTVRIGISPPLADARNPVAIEDEVDVRPGATVSVQVLANDSDPDGSALRVVSVQPNDETLTATIDDNETIVDIAAPETPGSYGLVYTIANEVGGSSSNFVTVIVSEDAPRAYPVARDTVLSLTDVLDRTTINVDVLANVFFADGPVNGLDLSIVSGYDTTARVTGNKQIAVTIAEERQIIPFAVTNPDDSSARSYAFIWVPGFKDALPQLNRDAPRLQVVSEETLTIELNDYVLAVDGRRVRITDSSTVRATHSDGSSLVVDSNTLSFTSADLYFGPASISFEVTDGTSANDPAGRTANLVLPITVNPRENQPPVFTGATIEFEPGEQKVVDLTQVTNYPYTNDVDELAYSVLAPFPEGFDYELDGQSLRITARDTAAKNTVTAITLGVRDALAQGQSGRIQLRVVPSTRPLAVPAGDTAVARRGQSTVVDVLANDQATNPFPGQPLRVVAVRGIDGASLPAGVTVTASSDNSRLTVNVGANAAPVDTLVQYQVSDASRDPDRNVWGSVRISVQDVPDAPAKPVRQANSFGGDTLTLRMVAPQPNNSPITNYRVVSASGNYSHDCGTALICALPGLTVGEPYSLQVIAVNGVGESARSAASDQYTVDYLPAPPDVTAVPAAADLAPMGGAVTVSWQTVPDPRPGTPITGYSVEFNGETRDLGRTATSTTFSGLPTATEFSVRVYARNSAQVSTSADWVRSAPRSVTTVGLPTAPAQAPAAASGTDGSITVTWGTFGANGGGTPTYSVRRVESGNAAPTACVSPDVSGLTSLSWTDTKVQDGKIYTYYVFADNGRYCSIVSTGPAESKKPPGPPTNTASLEAREGNAQLDIRLGTPFAQGFVGRYQYKIGTADWTDATPNQWVTSTGNTAVYGTSLTVAFRACRDATEAYCGLPSGVTTFVPLNARATILSCAPEILDDPGRVVLRDPMNGGGQTVAYEASFNLAQAGEPGGPLIDNWSDYAAYTNGGPVPPAATAVRITTTVTAGGQSLEDSVVLESACVDPNPAPEQPGSSPTSGN</sequence>
<evidence type="ECO:0000256" key="3">
    <source>
        <dbReference type="SAM" id="Phobius"/>
    </source>
</evidence>
<reference evidence="5" key="2">
    <citation type="submission" date="2020-09" db="EMBL/GenBank/DDBJ databases">
        <authorList>
            <person name="Sun Q."/>
            <person name="Zhou Y."/>
        </authorList>
    </citation>
    <scope>NUCLEOTIDE SEQUENCE</scope>
    <source>
        <strain evidence="5">CGMCC 1.12813</strain>
    </source>
</reference>
<dbReference type="Pfam" id="PF17963">
    <property type="entry name" value="Big_9"/>
    <property type="match status" value="5"/>
</dbReference>
<keyword evidence="6" id="KW-1185">Reference proteome</keyword>
<protein>
    <submittedName>
        <fullName evidence="5">Fibronectin type III</fullName>
    </submittedName>
</protein>
<dbReference type="SUPFAM" id="SSF49265">
    <property type="entry name" value="Fibronectin type III"/>
    <property type="match status" value="2"/>
</dbReference>
<evidence type="ECO:0000256" key="2">
    <source>
        <dbReference type="ARBA" id="ARBA00023326"/>
    </source>
</evidence>
<dbReference type="RefSeq" id="WP_188509019.1">
    <property type="nucleotide sequence ID" value="NZ_BMGB01000001.1"/>
</dbReference>
<dbReference type="Gene3D" id="2.60.40.10">
    <property type="entry name" value="Immunoglobulins"/>
    <property type="match status" value="3"/>
</dbReference>
<dbReference type="Pfam" id="PF00041">
    <property type="entry name" value="fn3"/>
    <property type="match status" value="1"/>
</dbReference>
<evidence type="ECO:0000256" key="1">
    <source>
        <dbReference type="ARBA" id="ARBA00023295"/>
    </source>
</evidence>
<dbReference type="InterPro" id="IPR003961">
    <property type="entry name" value="FN3_dom"/>
</dbReference>
<evidence type="ECO:0000313" key="6">
    <source>
        <dbReference type="Proteomes" id="UP000606922"/>
    </source>
</evidence>
<keyword evidence="1" id="KW-0326">Glycosidase</keyword>
<keyword evidence="3" id="KW-0472">Membrane</keyword>
<dbReference type="GO" id="GO:0000272">
    <property type="term" value="P:polysaccharide catabolic process"/>
    <property type="evidence" value="ECO:0007669"/>
    <property type="project" value="UniProtKB-KW"/>
</dbReference>
<dbReference type="InterPro" id="IPR013783">
    <property type="entry name" value="Ig-like_fold"/>
</dbReference>
<dbReference type="GO" id="GO:0016798">
    <property type="term" value="F:hydrolase activity, acting on glycosyl bonds"/>
    <property type="evidence" value="ECO:0007669"/>
    <property type="project" value="UniProtKB-KW"/>
</dbReference>
<accession>A0A916WFD5</accession>
<keyword evidence="3" id="KW-0812">Transmembrane</keyword>
<keyword evidence="2" id="KW-0624">Polysaccharide degradation</keyword>
<feature type="domain" description="Fibronectin type-III" evidence="4">
    <location>
        <begin position="1472"/>
        <end position="1561"/>
    </location>
</feature>
<dbReference type="Gene3D" id="2.60.40.2810">
    <property type="match status" value="1"/>
</dbReference>
<name>A0A916WFD5_9MICO</name>
<feature type="transmembrane region" description="Helical" evidence="3">
    <location>
        <begin position="12"/>
        <end position="32"/>
    </location>
</feature>
<dbReference type="InterPro" id="IPR011044">
    <property type="entry name" value="Quino_amine_DH_bsu"/>
</dbReference>
<dbReference type="CDD" id="cd00063">
    <property type="entry name" value="FN3"/>
    <property type="match status" value="2"/>
</dbReference>
<evidence type="ECO:0000259" key="4">
    <source>
        <dbReference type="PROSITE" id="PS50853"/>
    </source>
</evidence>
<comment type="caution">
    <text evidence="5">The sequence shown here is derived from an EMBL/GenBank/DDBJ whole genome shotgun (WGS) entry which is preliminary data.</text>
</comment>
<evidence type="ECO:0000313" key="5">
    <source>
        <dbReference type="EMBL" id="GGA92439.1"/>
    </source>
</evidence>
<dbReference type="PROSITE" id="PS50853">
    <property type="entry name" value="FN3"/>
    <property type="match status" value="3"/>
</dbReference>
<organism evidence="5 6">
    <name type="scientific">Conyzicola nivalis</name>
    <dbReference type="NCBI Taxonomy" id="1477021"/>
    <lineage>
        <taxon>Bacteria</taxon>
        <taxon>Bacillati</taxon>
        <taxon>Actinomycetota</taxon>
        <taxon>Actinomycetes</taxon>
        <taxon>Micrococcales</taxon>
        <taxon>Microbacteriaceae</taxon>
        <taxon>Conyzicola</taxon>
    </lineage>
</organism>
<reference evidence="5" key="1">
    <citation type="journal article" date="2014" name="Int. J. Syst. Evol. Microbiol.">
        <title>Complete genome sequence of Corynebacterium casei LMG S-19264T (=DSM 44701T), isolated from a smear-ripened cheese.</title>
        <authorList>
            <consortium name="US DOE Joint Genome Institute (JGI-PGF)"/>
            <person name="Walter F."/>
            <person name="Albersmeier A."/>
            <person name="Kalinowski J."/>
            <person name="Ruckert C."/>
        </authorList>
    </citation>
    <scope>NUCLEOTIDE SEQUENCE</scope>
    <source>
        <strain evidence="5">CGMCC 1.12813</strain>
    </source>
</reference>
<dbReference type="SMART" id="SM00060">
    <property type="entry name" value="FN3"/>
    <property type="match status" value="3"/>
</dbReference>
<dbReference type="SUPFAM" id="SSF50969">
    <property type="entry name" value="YVTN repeat-like/Quinoprotein amine dehydrogenase"/>
    <property type="match status" value="1"/>
</dbReference>
<dbReference type="InterPro" id="IPR036116">
    <property type="entry name" value="FN3_sf"/>
</dbReference>
<dbReference type="Proteomes" id="UP000606922">
    <property type="component" value="Unassembled WGS sequence"/>
</dbReference>
<feature type="domain" description="Fibronectin type-III" evidence="4">
    <location>
        <begin position="1562"/>
        <end position="1663"/>
    </location>
</feature>
<keyword evidence="2" id="KW-0119">Carbohydrate metabolism</keyword>
<dbReference type="EMBL" id="BMGB01000001">
    <property type="protein sequence ID" value="GGA92439.1"/>
    <property type="molecule type" value="Genomic_DNA"/>
</dbReference>
<feature type="domain" description="Fibronectin type-III" evidence="4">
    <location>
        <begin position="1667"/>
        <end position="1764"/>
    </location>
</feature>